<dbReference type="Proteomes" id="UP000225322">
    <property type="component" value="Segment"/>
</dbReference>
<dbReference type="InterPro" id="IPR023346">
    <property type="entry name" value="Lysozyme-like_dom_sf"/>
</dbReference>
<reference evidence="1 2" key="1">
    <citation type="journal article" date="2015" name="Genome Announc.">
        <title>Complete Genome Sequence of Caulobacter crescentus Siphophage Sansa.</title>
        <authorList>
            <person name="Vara L."/>
            <person name="Kane A.A."/>
            <person name="Cahill J.L."/>
            <person name="Rasche E.S."/>
            <person name="Kuty Everett G.F."/>
        </authorList>
    </citation>
    <scope>NUCLEOTIDE SEQUENCE [LARGE SCALE GENOMIC DNA]</scope>
</reference>
<sequence>MQQNLKDRGLYTGVIDGDVGPASLQGLAEYVTDGAAPDDIGRQLAKWLPIGNIEGRTLVTAFLAHAATESKLRPIAENLNYSVDGLIESFGRHRISIAEAQKYGRAPGRPANQEMIANIVYGGEWGRKNLGNTQPGDGWERRGMGIIQNTGRAAQREAGKRVGMDFEARPELLLTLEGAVAGAVGFWIWKGLNAICMQPGDTTEAETRAINGGFNGLEERRRNKTRLRQIWPY</sequence>
<organism evidence="1 2">
    <name type="scientific">Caulobacter phage Sansa</name>
    <dbReference type="NCBI Taxonomy" id="1675600"/>
    <lineage>
        <taxon>Viruses</taxon>
        <taxon>Duplodnaviria</taxon>
        <taxon>Heunggongvirae</taxon>
        <taxon>Uroviricota</taxon>
        <taxon>Caudoviricetes</taxon>
        <taxon>Sansavirus</taxon>
        <taxon>Sansavirus sansa</taxon>
        <taxon>Caulobacter virus Sansa</taxon>
    </lineage>
</organism>
<evidence type="ECO:0000313" key="2">
    <source>
        <dbReference type="Proteomes" id="UP000225322"/>
    </source>
</evidence>
<keyword evidence="2" id="KW-1185">Reference proteome</keyword>
<proteinExistence type="predicted"/>
<accession>A0A0K1LLX7</accession>
<dbReference type="Gene3D" id="1.10.530.10">
    <property type="match status" value="1"/>
</dbReference>
<name>A0A0K1LLX7_9CAUD</name>
<dbReference type="SUPFAM" id="SSF53955">
    <property type="entry name" value="Lysozyme-like"/>
    <property type="match status" value="1"/>
</dbReference>
<evidence type="ECO:0000313" key="1">
    <source>
        <dbReference type="EMBL" id="AKU43454.1"/>
    </source>
</evidence>
<protein>
    <submittedName>
        <fullName evidence="1">Endolysin</fullName>
    </submittedName>
</protein>
<gene>
    <name evidence="1" type="ORF">CPT_Sansa50</name>
</gene>
<dbReference type="EMBL" id="KT001913">
    <property type="protein sequence ID" value="AKU43454.1"/>
    <property type="molecule type" value="Genomic_DNA"/>
</dbReference>